<name>A0ABY5VC91_9FIRM</name>
<feature type="compositionally biased region" description="Basic and acidic residues" evidence="2">
    <location>
        <begin position="34"/>
        <end position="45"/>
    </location>
</feature>
<evidence type="ECO:0000256" key="3">
    <source>
        <dbReference type="SAM" id="SignalP"/>
    </source>
</evidence>
<dbReference type="PANTHER" id="PTHR33308">
    <property type="entry name" value="PEPTIDOGLYCAN HYDROLASE FLGJ"/>
    <property type="match status" value="1"/>
</dbReference>
<gene>
    <name evidence="5" type="ORF">NQ502_11755</name>
</gene>
<evidence type="ECO:0000256" key="2">
    <source>
        <dbReference type="SAM" id="MobiDB-lite"/>
    </source>
</evidence>
<dbReference type="InterPro" id="IPR002901">
    <property type="entry name" value="MGlyc_endo_b_GlcNAc-like_dom"/>
</dbReference>
<protein>
    <submittedName>
        <fullName evidence="5">Glucosaminidase domain-containing protein</fullName>
    </submittedName>
</protein>
<evidence type="ECO:0000313" key="6">
    <source>
        <dbReference type="Proteomes" id="UP001060164"/>
    </source>
</evidence>
<dbReference type="EMBL" id="CP102290">
    <property type="protein sequence ID" value="UWP58065.1"/>
    <property type="molecule type" value="Genomic_DNA"/>
</dbReference>
<dbReference type="PANTHER" id="PTHR33308:SF10">
    <property type="entry name" value="EXO-GLUCOSAMINIDASE LYTG"/>
    <property type="match status" value="1"/>
</dbReference>
<accession>A0ABY5VC91</accession>
<evidence type="ECO:0000313" key="5">
    <source>
        <dbReference type="EMBL" id="UWP58065.1"/>
    </source>
</evidence>
<feature type="region of interest" description="Disordered" evidence="2">
    <location>
        <begin position="32"/>
        <end position="58"/>
    </location>
</feature>
<dbReference type="RefSeq" id="WP_049898117.1">
    <property type="nucleotide sequence ID" value="NZ_CABLBR010000012.1"/>
</dbReference>
<dbReference type="SMART" id="SM00047">
    <property type="entry name" value="LYZ2"/>
    <property type="match status" value="1"/>
</dbReference>
<keyword evidence="3" id="KW-0732">Signal</keyword>
<keyword evidence="1" id="KW-0378">Hydrolase</keyword>
<feature type="signal peptide" evidence="3">
    <location>
        <begin position="1"/>
        <end position="25"/>
    </location>
</feature>
<organism evidence="5 6">
    <name type="scientific">Ruminococcus gauvreauii</name>
    <dbReference type="NCBI Taxonomy" id="438033"/>
    <lineage>
        <taxon>Bacteria</taxon>
        <taxon>Bacillati</taxon>
        <taxon>Bacillota</taxon>
        <taxon>Clostridia</taxon>
        <taxon>Eubacteriales</taxon>
        <taxon>Oscillospiraceae</taxon>
        <taxon>Ruminococcus</taxon>
    </lineage>
</organism>
<dbReference type="Proteomes" id="UP001060164">
    <property type="component" value="Chromosome"/>
</dbReference>
<evidence type="ECO:0000259" key="4">
    <source>
        <dbReference type="SMART" id="SM00047"/>
    </source>
</evidence>
<dbReference type="Pfam" id="PF01832">
    <property type="entry name" value="Glucosaminidase"/>
    <property type="match status" value="1"/>
</dbReference>
<evidence type="ECO:0000256" key="1">
    <source>
        <dbReference type="ARBA" id="ARBA00022801"/>
    </source>
</evidence>
<sequence>MKQKRVAACLLAGMLAVTSAVPVFAEPQEQNYNRVEERQKAREESGGSEDTQETAGLTGTITNAADVANLAETDRVAIIGRMCQQDYAKSGILASISAAQCILESGYMGTDLAQEANNCFGMKVTLSGNTWENSSWDGISSYTKQTGEEYGGRRVTITAAFRKYDCVEDSVADHSAYLLGATDGDGLRYEGLKGETDYRTAIQIIKDGGYATDSAYVSKICNIIEKFNLTQYDVMLDTRSNDELLEDVQFYRIRKTWEDEDSQQGAYVDLAQAKKACKKGYSVFSPDGEKIYTR</sequence>
<dbReference type="InterPro" id="IPR051056">
    <property type="entry name" value="Glycosyl_Hydrolase_73"/>
</dbReference>
<dbReference type="Gene3D" id="1.10.530.10">
    <property type="match status" value="1"/>
</dbReference>
<proteinExistence type="predicted"/>
<dbReference type="Gene3D" id="4.10.80.30">
    <property type="entry name" value="DNA polymerase, domain 6"/>
    <property type="match status" value="1"/>
</dbReference>
<feature type="chain" id="PRO_5045622215" evidence="3">
    <location>
        <begin position="26"/>
        <end position="294"/>
    </location>
</feature>
<keyword evidence="6" id="KW-1185">Reference proteome</keyword>
<feature type="domain" description="Mannosyl-glycoprotein endo-beta-N-acetylglucosamidase-like" evidence="4">
    <location>
        <begin position="65"/>
        <end position="233"/>
    </location>
</feature>
<reference evidence="5" key="1">
    <citation type="journal article" date="2022" name="Cell">
        <title>Design, construction, and in vivo augmentation of a complex gut microbiome.</title>
        <authorList>
            <person name="Cheng A.G."/>
            <person name="Ho P.Y."/>
            <person name="Aranda-Diaz A."/>
            <person name="Jain S."/>
            <person name="Yu F.B."/>
            <person name="Meng X."/>
            <person name="Wang M."/>
            <person name="Iakiviak M."/>
            <person name="Nagashima K."/>
            <person name="Zhao A."/>
            <person name="Murugkar P."/>
            <person name="Patil A."/>
            <person name="Atabakhsh K."/>
            <person name="Weakley A."/>
            <person name="Yan J."/>
            <person name="Brumbaugh A.R."/>
            <person name="Higginbottom S."/>
            <person name="Dimas A."/>
            <person name="Shiver A.L."/>
            <person name="Deutschbauer A."/>
            <person name="Neff N."/>
            <person name="Sonnenburg J.L."/>
            <person name="Huang K.C."/>
            <person name="Fischbach M.A."/>
        </authorList>
    </citation>
    <scope>NUCLEOTIDE SEQUENCE</scope>
    <source>
        <strain evidence="5">DSM 19829</strain>
    </source>
</reference>